<dbReference type="AlphaFoldDB" id="A0A449D7U3"/>
<name>A0A449D7U3_9MICO</name>
<evidence type="ECO:0000313" key="2">
    <source>
        <dbReference type="EMBL" id="VEW13681.1"/>
    </source>
</evidence>
<dbReference type="GO" id="GO:0003987">
    <property type="term" value="F:acetate-CoA ligase activity"/>
    <property type="evidence" value="ECO:0007669"/>
    <property type="project" value="UniProtKB-EC"/>
</dbReference>
<proteinExistence type="predicted"/>
<dbReference type="EMBL" id="CP065682">
    <property type="protein sequence ID" value="QPS34009.1"/>
    <property type="molecule type" value="Genomic_DNA"/>
</dbReference>
<dbReference type="PANTHER" id="PTHR42921">
    <property type="entry name" value="ACETOACETYL-COA SYNTHETASE"/>
    <property type="match status" value="1"/>
</dbReference>
<evidence type="ECO:0000313" key="1">
    <source>
        <dbReference type="EMBL" id="QPS34009.1"/>
    </source>
</evidence>
<dbReference type="EC" id="6.2.1.1" evidence="2"/>
<dbReference type="InterPro" id="IPR045851">
    <property type="entry name" value="AMP-bd_C_sf"/>
</dbReference>
<dbReference type="Gene3D" id="3.30.300.30">
    <property type="match status" value="1"/>
</dbReference>
<reference evidence="1 4" key="2">
    <citation type="submission" date="2020-12" db="EMBL/GenBank/DDBJ databases">
        <title>FDA dAtabase for Regulatory Grade micrObial Sequences (FDA-ARGOS): Supporting development and validation of Infectious Disease Dx tests.</title>
        <authorList>
            <person name="Sproer C."/>
            <person name="Gronow S."/>
            <person name="Severitt S."/>
            <person name="Schroder I."/>
            <person name="Tallon L."/>
            <person name="Sadzewicz L."/>
            <person name="Zhao X."/>
            <person name="Boylan J."/>
            <person name="Ott S."/>
            <person name="Bowen H."/>
            <person name="Vavikolanu K."/>
            <person name="Mehta A."/>
            <person name="Aluvathingal J."/>
            <person name="Nadendla S."/>
            <person name="Lowell S."/>
            <person name="Myers T."/>
            <person name="Yan Y."/>
            <person name="Sichtig H."/>
        </authorList>
    </citation>
    <scope>NUCLEOTIDE SEQUENCE [LARGE SCALE GENOMIC DNA]</scope>
    <source>
        <strain evidence="1 4">FDAARGOS_902</strain>
    </source>
</reference>
<protein>
    <submittedName>
        <fullName evidence="2">Acetyl-coenzyme A synthetase</fullName>
        <ecNumber evidence="2">6.2.1.1</ecNumber>
    </submittedName>
</protein>
<organism evidence="2 3">
    <name type="scientific">Brevibacterium casei</name>
    <dbReference type="NCBI Taxonomy" id="33889"/>
    <lineage>
        <taxon>Bacteria</taxon>
        <taxon>Bacillati</taxon>
        <taxon>Actinomycetota</taxon>
        <taxon>Actinomycetes</taxon>
        <taxon>Micrococcales</taxon>
        <taxon>Brevibacteriaceae</taxon>
        <taxon>Brevibacterium</taxon>
    </lineage>
</organism>
<dbReference type="RefSeq" id="WP_197932095.1">
    <property type="nucleotide sequence ID" value="NZ_CAACXN010000015.1"/>
</dbReference>
<reference evidence="2 3" key="1">
    <citation type="submission" date="2019-02" db="EMBL/GenBank/DDBJ databases">
        <authorList>
            <consortium name="Pathogen Informatics"/>
        </authorList>
    </citation>
    <scope>NUCLEOTIDE SEQUENCE [LARGE SCALE GENOMIC DNA]</scope>
    <source>
        <strain evidence="2 3">3012STDY7078520</strain>
    </source>
</reference>
<dbReference type="Proteomes" id="UP000594979">
    <property type="component" value="Chromosome"/>
</dbReference>
<dbReference type="KEGG" id="bcau:I6G59_01305"/>
<keyword evidence="2" id="KW-0436">Ligase</keyword>
<sequence length="188" mass="20290">MTFWGDGGDERCRQAYFDTFPGVWRHGDWVLFSSGGGVVVTGRSDATLNRGGVRLGTADFYSVLDTTPGIRDSLVIHLEDPDGGMGELVLFIQTEDGADLTAEAAARIRTELKSRLSPRHIPDEIVAVSRIPLGRTGKKLEVPVKRIVQGAAAESVASAGSLQDPRSLEEYVEYARTRAQARSEGVSA</sequence>
<gene>
    <name evidence="2" type="primary">acs_1</name>
    <name evidence="1" type="ORF">I6G59_01305</name>
    <name evidence="2" type="ORF">NCTC12391_01903</name>
</gene>
<dbReference type="Proteomes" id="UP000386281">
    <property type="component" value="Unassembled WGS sequence"/>
</dbReference>
<dbReference type="GO" id="GO:0030729">
    <property type="term" value="F:acetoacetate-CoA ligase activity"/>
    <property type="evidence" value="ECO:0007669"/>
    <property type="project" value="TreeGrafter"/>
</dbReference>
<accession>A0A449D7U3</accession>
<evidence type="ECO:0000313" key="4">
    <source>
        <dbReference type="Proteomes" id="UP000594979"/>
    </source>
</evidence>
<dbReference type="EMBL" id="CAACXN010000015">
    <property type="protein sequence ID" value="VEW13681.1"/>
    <property type="molecule type" value="Genomic_DNA"/>
</dbReference>
<dbReference type="PANTHER" id="PTHR42921:SF1">
    <property type="entry name" value="ACETOACETYL-COA SYNTHETASE"/>
    <property type="match status" value="1"/>
</dbReference>
<dbReference type="SUPFAM" id="SSF56801">
    <property type="entry name" value="Acetyl-CoA synthetase-like"/>
    <property type="match status" value="1"/>
</dbReference>
<evidence type="ECO:0000313" key="3">
    <source>
        <dbReference type="Proteomes" id="UP000386281"/>
    </source>
</evidence>